<evidence type="ECO:0000256" key="2">
    <source>
        <dbReference type="SAM" id="SignalP"/>
    </source>
</evidence>
<keyword evidence="4" id="KW-1185">Reference proteome</keyword>
<gene>
    <name evidence="3" type="ORF">AKJ09_05283</name>
</gene>
<protein>
    <recommendedName>
        <fullName evidence="5">Secreted protein</fullName>
    </recommendedName>
</protein>
<feature type="signal peptide" evidence="2">
    <location>
        <begin position="1"/>
        <end position="32"/>
    </location>
</feature>
<proteinExistence type="predicted"/>
<dbReference type="RefSeq" id="WP_146649551.1">
    <property type="nucleotide sequence ID" value="NZ_CP012333.1"/>
</dbReference>
<evidence type="ECO:0008006" key="5">
    <source>
        <dbReference type="Google" id="ProtNLM"/>
    </source>
</evidence>
<reference evidence="3 4" key="1">
    <citation type="submission" date="2015-08" db="EMBL/GenBank/DDBJ databases">
        <authorList>
            <person name="Babu N.S."/>
            <person name="Beckwith C.J."/>
            <person name="Beseler K.G."/>
            <person name="Brison A."/>
            <person name="Carone J.V."/>
            <person name="Caskin T.P."/>
            <person name="Diamond M."/>
            <person name="Durham M.E."/>
            <person name="Foxe J.M."/>
            <person name="Go M."/>
            <person name="Henderson B.A."/>
            <person name="Jones I.B."/>
            <person name="McGettigan J.A."/>
            <person name="Micheletti S.J."/>
            <person name="Nasrallah M.E."/>
            <person name="Ortiz D."/>
            <person name="Piller C.R."/>
            <person name="Privatt S.R."/>
            <person name="Schneider S.L."/>
            <person name="Sharp S."/>
            <person name="Smith T.C."/>
            <person name="Stanton J.D."/>
            <person name="Ullery H.E."/>
            <person name="Wilson R.J."/>
            <person name="Serrano M.G."/>
            <person name="Buck G."/>
            <person name="Lee V."/>
            <person name="Wang Y."/>
            <person name="Carvalho R."/>
            <person name="Voegtly L."/>
            <person name="Shi R."/>
            <person name="Duckworth R."/>
            <person name="Johnson A."/>
            <person name="Loviza R."/>
            <person name="Walstead R."/>
            <person name="Shah Z."/>
            <person name="Kiflezghi M."/>
            <person name="Wade K."/>
            <person name="Ball S.L."/>
            <person name="Bradley K.W."/>
            <person name="Asai D.J."/>
            <person name="Bowman C.A."/>
            <person name="Russell D.A."/>
            <person name="Pope W.H."/>
            <person name="Jacobs-Sera D."/>
            <person name="Hendrix R.W."/>
            <person name="Hatfull G.F."/>
        </authorList>
    </citation>
    <scope>NUCLEOTIDE SEQUENCE [LARGE SCALE GENOMIC DNA]</scope>
    <source>
        <strain evidence="3 4">DSM 27648</strain>
    </source>
</reference>
<organism evidence="3 4">
    <name type="scientific">Labilithrix luteola</name>
    <dbReference type="NCBI Taxonomy" id="1391654"/>
    <lineage>
        <taxon>Bacteria</taxon>
        <taxon>Pseudomonadati</taxon>
        <taxon>Myxococcota</taxon>
        <taxon>Polyangia</taxon>
        <taxon>Polyangiales</taxon>
        <taxon>Labilitrichaceae</taxon>
        <taxon>Labilithrix</taxon>
    </lineage>
</organism>
<accession>A0A0K1PZP0</accession>
<evidence type="ECO:0000313" key="4">
    <source>
        <dbReference type="Proteomes" id="UP000064967"/>
    </source>
</evidence>
<evidence type="ECO:0000313" key="3">
    <source>
        <dbReference type="EMBL" id="AKU98619.1"/>
    </source>
</evidence>
<dbReference type="EMBL" id="CP012333">
    <property type="protein sequence ID" value="AKU98619.1"/>
    <property type="molecule type" value="Genomic_DNA"/>
</dbReference>
<dbReference type="Proteomes" id="UP000064967">
    <property type="component" value="Chromosome"/>
</dbReference>
<dbReference type="STRING" id="1391654.AKJ09_05283"/>
<feature type="chain" id="PRO_5005466327" description="Secreted protein" evidence="2">
    <location>
        <begin position="33"/>
        <end position="128"/>
    </location>
</feature>
<dbReference type="KEGG" id="llu:AKJ09_05283"/>
<name>A0A0K1PZP0_9BACT</name>
<dbReference type="AlphaFoldDB" id="A0A0K1PZP0"/>
<evidence type="ECO:0000256" key="1">
    <source>
        <dbReference type="SAM" id="MobiDB-lite"/>
    </source>
</evidence>
<keyword evidence="2" id="KW-0732">Signal</keyword>
<dbReference type="OrthoDB" id="5526002at2"/>
<feature type="region of interest" description="Disordered" evidence="1">
    <location>
        <begin position="30"/>
        <end position="51"/>
    </location>
</feature>
<sequence>MATPFLGKLVFTGSTAALVALATLSSAVSAQADDGSRGNGDAGAAKDAGPPVPACVQVTSEARYVPFGYNHVVTLRNGCSRPASCTVSTDVNPKPGTTDVPSGQTVELVTYYVSPSQAFTASVNCALR</sequence>